<dbReference type="STRING" id="570156.AOG27_07760"/>
<dbReference type="PROSITE" id="PS51257">
    <property type="entry name" value="PROKAR_LIPOPROTEIN"/>
    <property type="match status" value="1"/>
</dbReference>
<protein>
    <recommendedName>
        <fullName evidence="6">Lipoprotein</fullName>
    </recommendedName>
</protein>
<sequence>MKKIAWLLVVLLAGCASQEEAPPFEINNKQFYEKNDEQGNKIFAYVVSVKAQGRRPINLDKPMTRRQFKDFAEQEVFEESSNLKLMLEDQAVELLNEELKERQYCDDKHVIDEVLWRDLSVQLRGRCL</sequence>
<gene>
    <name evidence="2" type="ORF">AOG27_07760</name>
    <name evidence="3" type="ORF">PQI24_03000</name>
</gene>
<proteinExistence type="predicted"/>
<evidence type="ECO:0008006" key="6">
    <source>
        <dbReference type="Google" id="ProtNLM"/>
    </source>
</evidence>
<evidence type="ECO:0000313" key="5">
    <source>
        <dbReference type="Proteomes" id="UP001377972"/>
    </source>
</evidence>
<keyword evidence="1" id="KW-0732">Signal</keyword>
<comment type="caution">
    <text evidence="2">The sequence shown here is derived from an EMBL/GenBank/DDBJ whole genome shotgun (WGS) entry which is preliminary data.</text>
</comment>
<feature type="signal peptide" evidence="1">
    <location>
        <begin position="1"/>
        <end position="21"/>
    </location>
</feature>
<dbReference type="AlphaFoldDB" id="A0A0P7E336"/>
<dbReference type="Proteomes" id="UP000050378">
    <property type="component" value="Unassembled WGS sequence"/>
</dbReference>
<accession>A0A0P7E336</accession>
<name>A0A0P7E336_9GAMM</name>
<dbReference type="RefSeq" id="WP_054552444.1">
    <property type="nucleotide sequence ID" value="NZ_JAQPZS010000002.1"/>
</dbReference>
<evidence type="ECO:0000313" key="3">
    <source>
        <dbReference type="EMBL" id="MEJ6494979.1"/>
    </source>
</evidence>
<dbReference type="EMBL" id="JAQPZS010000002">
    <property type="protein sequence ID" value="MEJ6494979.1"/>
    <property type="molecule type" value="Genomic_DNA"/>
</dbReference>
<dbReference type="OrthoDB" id="6313013at2"/>
<dbReference type="EMBL" id="LJTC01000004">
    <property type="protein sequence ID" value="KPM84189.1"/>
    <property type="molecule type" value="Genomic_DNA"/>
</dbReference>
<evidence type="ECO:0000256" key="1">
    <source>
        <dbReference type="SAM" id="SignalP"/>
    </source>
</evidence>
<dbReference type="PATRIC" id="fig|570156.3.peg.2608"/>
<evidence type="ECO:0000313" key="2">
    <source>
        <dbReference type="EMBL" id="KPM84189.1"/>
    </source>
</evidence>
<reference evidence="2 4" key="1">
    <citation type="submission" date="2015-09" db="EMBL/GenBank/DDBJ databases">
        <title>Draft Genome Sequence of Pseudoalteromonas lipolytica UCD-48B.</title>
        <authorList>
            <person name="Krusor M."/>
            <person name="Coil D.A."/>
            <person name="Lang J.M."/>
            <person name="Eisen J.A."/>
            <person name="Alexiev A."/>
        </authorList>
    </citation>
    <scope>NUCLEOTIDE SEQUENCE [LARGE SCALE GENOMIC DNA]</scope>
    <source>
        <strain evidence="2 4">UCD-48B</strain>
    </source>
</reference>
<dbReference type="Proteomes" id="UP001377972">
    <property type="component" value="Unassembled WGS sequence"/>
</dbReference>
<organism evidence="2 4">
    <name type="scientific">Pseudoalteromonas lipolytica</name>
    <dbReference type="NCBI Taxonomy" id="570156"/>
    <lineage>
        <taxon>Bacteria</taxon>
        <taxon>Pseudomonadati</taxon>
        <taxon>Pseudomonadota</taxon>
        <taxon>Gammaproteobacteria</taxon>
        <taxon>Alteromonadales</taxon>
        <taxon>Pseudoalteromonadaceae</taxon>
        <taxon>Pseudoalteromonas</taxon>
    </lineage>
</organism>
<evidence type="ECO:0000313" key="4">
    <source>
        <dbReference type="Proteomes" id="UP000050378"/>
    </source>
</evidence>
<feature type="chain" id="PRO_5006138235" description="Lipoprotein" evidence="1">
    <location>
        <begin position="22"/>
        <end position="128"/>
    </location>
</feature>
<reference evidence="3 5" key="2">
    <citation type="submission" date="2023-01" db="EMBL/GenBank/DDBJ databases">
        <title>Trichodesmium-associated heterotrophic epibiont bacteria.</title>
        <authorList>
            <person name="Cleveland C.S."/>
            <person name="Webb E.A."/>
        </authorList>
    </citation>
    <scope>NUCLEOTIDE SEQUENCE [LARGE SCALE GENOMIC DNA]</scope>
    <source>
        <strain evidence="3 5">USCH2</strain>
    </source>
</reference>
<keyword evidence="5" id="KW-1185">Reference proteome</keyword>